<evidence type="ECO:0000256" key="1">
    <source>
        <dbReference type="ARBA" id="ARBA00010199"/>
    </source>
</evidence>
<dbReference type="GO" id="GO:0042910">
    <property type="term" value="F:xenobiotic transmembrane transporter activity"/>
    <property type="evidence" value="ECO:0007669"/>
    <property type="project" value="InterPro"/>
</dbReference>
<evidence type="ECO:0000256" key="2">
    <source>
        <dbReference type="SAM" id="Phobius"/>
    </source>
</evidence>
<keyword evidence="2" id="KW-0472">Membrane</keyword>
<dbReference type="Proteomes" id="UP000243579">
    <property type="component" value="Unassembled WGS sequence"/>
</dbReference>
<dbReference type="EMBL" id="JNBR01002134">
    <property type="protein sequence ID" value="OQR83574.1"/>
    <property type="molecule type" value="Genomic_DNA"/>
</dbReference>
<dbReference type="InterPro" id="IPR002528">
    <property type="entry name" value="MATE_fam"/>
</dbReference>
<reference evidence="3 4" key="1">
    <citation type="journal article" date="2014" name="Genome Biol. Evol.">
        <title>The secreted proteins of Achlya hypogyna and Thraustotheca clavata identify the ancestral oomycete secretome and reveal gene acquisitions by horizontal gene transfer.</title>
        <authorList>
            <person name="Misner I."/>
            <person name="Blouin N."/>
            <person name="Leonard G."/>
            <person name="Richards T.A."/>
            <person name="Lane C.E."/>
        </authorList>
    </citation>
    <scope>NUCLEOTIDE SEQUENCE [LARGE SCALE GENOMIC DNA]</scope>
    <source>
        <strain evidence="3 4">ATCC 48635</strain>
    </source>
</reference>
<dbReference type="GO" id="GO:0016020">
    <property type="term" value="C:membrane"/>
    <property type="evidence" value="ECO:0007669"/>
    <property type="project" value="InterPro"/>
</dbReference>
<feature type="transmembrane region" description="Helical" evidence="2">
    <location>
        <begin position="12"/>
        <end position="34"/>
    </location>
</feature>
<organism evidence="3 4">
    <name type="scientific">Achlya hypogyna</name>
    <name type="common">Oomycete</name>
    <name type="synonym">Protoachlya hypogyna</name>
    <dbReference type="NCBI Taxonomy" id="1202772"/>
    <lineage>
        <taxon>Eukaryota</taxon>
        <taxon>Sar</taxon>
        <taxon>Stramenopiles</taxon>
        <taxon>Oomycota</taxon>
        <taxon>Saprolegniomycetes</taxon>
        <taxon>Saprolegniales</taxon>
        <taxon>Achlyaceae</taxon>
        <taxon>Achlya</taxon>
    </lineage>
</organism>
<keyword evidence="4" id="KW-1185">Reference proteome</keyword>
<dbReference type="AlphaFoldDB" id="A0A1V9YCY0"/>
<evidence type="ECO:0008006" key="5">
    <source>
        <dbReference type="Google" id="ProtNLM"/>
    </source>
</evidence>
<dbReference type="GO" id="GO:0015297">
    <property type="term" value="F:antiporter activity"/>
    <property type="evidence" value="ECO:0007669"/>
    <property type="project" value="InterPro"/>
</dbReference>
<comment type="caution">
    <text evidence="3">The sequence shown here is derived from an EMBL/GenBank/DDBJ whole genome shotgun (WGS) entry which is preliminary data.</text>
</comment>
<sequence length="134" mass="13822">MAELTCAHWKTYLRMAIPLALNDGCSCVLSFVVAKMGADVIAVNAILSSIWTIIGAMFIGVGIAAEVGLAADLGAGRPKAAKSRACLGFAGLTCTPLAAALGLWFGRTVVVGFFTDESRLLAGFVDVLPTFVVG</sequence>
<gene>
    <name evidence="3" type="ORF">ACHHYP_20737</name>
</gene>
<comment type="similarity">
    <text evidence="1">Belongs to the multi antimicrobial extrusion (MATE) (TC 2.A.66.1) family.</text>
</comment>
<dbReference type="OrthoDB" id="41353at2759"/>
<feature type="transmembrane region" description="Helical" evidence="2">
    <location>
        <begin position="85"/>
        <end position="105"/>
    </location>
</feature>
<protein>
    <recommendedName>
        <fullName evidence="5">Multidrug/Oligosaccharidyl-lipid/Polysaccharide (MOP) Flippase Superfamily</fullName>
    </recommendedName>
</protein>
<dbReference type="Pfam" id="PF01554">
    <property type="entry name" value="MatE"/>
    <property type="match status" value="1"/>
</dbReference>
<proteinExistence type="inferred from homology"/>
<dbReference type="STRING" id="1202772.A0A1V9YCY0"/>
<keyword evidence="2" id="KW-1133">Transmembrane helix</keyword>
<name>A0A1V9YCY0_ACHHY</name>
<feature type="transmembrane region" description="Helical" evidence="2">
    <location>
        <begin position="40"/>
        <end position="64"/>
    </location>
</feature>
<evidence type="ECO:0000313" key="4">
    <source>
        <dbReference type="Proteomes" id="UP000243579"/>
    </source>
</evidence>
<evidence type="ECO:0000313" key="3">
    <source>
        <dbReference type="EMBL" id="OQR83574.1"/>
    </source>
</evidence>
<accession>A0A1V9YCY0</accession>
<keyword evidence="2" id="KW-0812">Transmembrane</keyword>